<dbReference type="OrthoDB" id="5749006at2"/>
<comment type="caution">
    <text evidence="3">The sequence shown here is derived from an EMBL/GenBank/DDBJ whole genome shotgun (WGS) entry which is preliminary data.</text>
</comment>
<keyword evidence="1" id="KW-0472">Membrane</keyword>
<dbReference type="InterPro" id="IPR052894">
    <property type="entry name" value="AsmA-related"/>
</dbReference>
<keyword evidence="4" id="KW-1185">Reference proteome</keyword>
<keyword evidence="1" id="KW-0812">Transmembrane</keyword>
<dbReference type="eggNOG" id="COG2982">
    <property type="taxonomic scope" value="Bacteria"/>
</dbReference>
<name>A0A091BAA3_9GAMM</name>
<dbReference type="EMBL" id="AVCK01000006">
    <property type="protein sequence ID" value="KFN47769.1"/>
    <property type="molecule type" value="Genomic_DNA"/>
</dbReference>
<reference evidence="3 4" key="1">
    <citation type="submission" date="2013-09" db="EMBL/GenBank/DDBJ databases">
        <title>Genome sequencing of Arenimonas metalli.</title>
        <authorList>
            <person name="Chen F."/>
            <person name="Wang G."/>
        </authorList>
    </citation>
    <scope>NUCLEOTIDE SEQUENCE [LARGE SCALE GENOMIC DNA]</scope>
    <source>
        <strain evidence="3 4">CF5-1</strain>
    </source>
</reference>
<dbReference type="Proteomes" id="UP000029393">
    <property type="component" value="Unassembled WGS sequence"/>
</dbReference>
<accession>A0A091BAA3</accession>
<evidence type="ECO:0000259" key="2">
    <source>
        <dbReference type="Pfam" id="PF05170"/>
    </source>
</evidence>
<dbReference type="GO" id="GO:0005886">
    <property type="term" value="C:plasma membrane"/>
    <property type="evidence" value="ECO:0007669"/>
    <property type="project" value="TreeGrafter"/>
</dbReference>
<protein>
    <recommendedName>
        <fullName evidence="2">AsmA domain-containing protein</fullName>
    </recommendedName>
</protein>
<feature type="domain" description="AsmA" evidence="2">
    <location>
        <begin position="22"/>
        <end position="146"/>
    </location>
</feature>
<feature type="transmembrane region" description="Helical" evidence="1">
    <location>
        <begin position="20"/>
        <end position="39"/>
    </location>
</feature>
<organism evidence="3 4">
    <name type="scientific">Arenimonas metalli CF5-1</name>
    <dbReference type="NCBI Taxonomy" id="1384056"/>
    <lineage>
        <taxon>Bacteria</taxon>
        <taxon>Pseudomonadati</taxon>
        <taxon>Pseudomonadota</taxon>
        <taxon>Gammaproteobacteria</taxon>
        <taxon>Lysobacterales</taxon>
        <taxon>Lysobacteraceae</taxon>
        <taxon>Arenimonas</taxon>
    </lineage>
</organism>
<proteinExistence type="predicted"/>
<gene>
    <name evidence="3" type="ORF">N787_07455</name>
</gene>
<evidence type="ECO:0000256" key="1">
    <source>
        <dbReference type="SAM" id="Phobius"/>
    </source>
</evidence>
<dbReference type="STRING" id="1384056.N787_07455"/>
<dbReference type="PANTHER" id="PTHR30441:SF9">
    <property type="entry name" value="ASMA FAMILY PROTEIN YHJG"/>
    <property type="match status" value="1"/>
</dbReference>
<evidence type="ECO:0000313" key="4">
    <source>
        <dbReference type="Proteomes" id="UP000029393"/>
    </source>
</evidence>
<sequence>MNLPPAPDAPAMTPRQRRAWILFALLMVLLVLLFDWNWYKRPVQAAVALATGRSFAIEGDLDVDLAFFRPTITAHDVVLGNAEWSGQDEMFRARRVEIQWAFWHLFAGRVYLPQVRLAGAELLLERDKERRVNWRFSDEPRDDAAPRDLPDIDQLWLTDSRMRLVEKPFRTDLSVEVRSGRPAEGESFAPLLLGGAGTYRGNDFQLQGRIDSPLLLAEREEPFRVDLEARAGATRARATGALATPLQLEDFDLGFEISGDDMAELYTLLGLAIPTTSAYRLEGQLARQDGVWSYRDVTGVVGDSDLAGEVVVDGTRERTLLRADLRSERLDFDDLAGFIGGKPRAGEGQRPVPAVPGPRLFPDQPYDLAKLRAMDADVRLRARRVLSPTLPLESMDGRLVVVDGELKLDPLKLGVAGGEVEAVVRLDSRQSPIAAEIALTARRLELPKLAPEAAPESTGRIGARIELRGRGNSVAKFMASAHGDLDLAMGPGQVSNLTLELAGLDFAEALRFLLGKDRVVPVRCGFADFTVADGTMTLDNFAFDTTDTLLLAEGTADLGDESLDLLLKPRPKDRSPFSLRSPLRVGGTFKSPTIRPQGGPLLLRSAAAAALYALAPPAALLALVETGPGENADCLNQTAPEP</sequence>
<keyword evidence="1" id="KW-1133">Transmembrane helix</keyword>
<dbReference type="PATRIC" id="fig|1384056.3.peg.362"/>
<dbReference type="RefSeq" id="WP_052575034.1">
    <property type="nucleotide sequence ID" value="NZ_AVCK01000006.1"/>
</dbReference>
<dbReference type="InterPro" id="IPR007844">
    <property type="entry name" value="AsmA"/>
</dbReference>
<dbReference type="GO" id="GO:0090313">
    <property type="term" value="P:regulation of protein targeting to membrane"/>
    <property type="evidence" value="ECO:0007669"/>
    <property type="project" value="TreeGrafter"/>
</dbReference>
<dbReference type="Pfam" id="PF05170">
    <property type="entry name" value="AsmA"/>
    <property type="match status" value="2"/>
</dbReference>
<dbReference type="PANTHER" id="PTHR30441">
    <property type="entry name" value="DUF748 DOMAIN-CONTAINING PROTEIN"/>
    <property type="match status" value="1"/>
</dbReference>
<evidence type="ECO:0000313" key="3">
    <source>
        <dbReference type="EMBL" id="KFN47769.1"/>
    </source>
</evidence>
<feature type="domain" description="AsmA" evidence="2">
    <location>
        <begin position="195"/>
        <end position="538"/>
    </location>
</feature>
<dbReference type="AlphaFoldDB" id="A0A091BAA3"/>